<dbReference type="EMBL" id="SRLO01002712">
    <property type="protein sequence ID" value="TNN32412.1"/>
    <property type="molecule type" value="Genomic_DNA"/>
</dbReference>
<dbReference type="Proteomes" id="UP000314294">
    <property type="component" value="Unassembled WGS sequence"/>
</dbReference>
<sequence length="127" mass="14398">MLMQSAGVYHSALHRRRAVTAGGAALSGDSWILIITRFFSWNVDNNIQNSDPNVAQCPHIEQKHQPEPLQELQTHAGRVSVEKEDERNERRNEMRSQRHRAGGGGEEERKTGGEEERRTGGGQEERR</sequence>
<name>A0A4Z2EW01_9TELE</name>
<feature type="compositionally biased region" description="Basic and acidic residues" evidence="1">
    <location>
        <begin position="106"/>
        <end position="127"/>
    </location>
</feature>
<reference evidence="2 3" key="1">
    <citation type="submission" date="2019-03" db="EMBL/GenBank/DDBJ databases">
        <title>First draft genome of Liparis tanakae, snailfish: a comprehensive survey of snailfish specific genes.</title>
        <authorList>
            <person name="Kim W."/>
            <person name="Song I."/>
            <person name="Jeong J.-H."/>
            <person name="Kim D."/>
            <person name="Kim S."/>
            <person name="Ryu S."/>
            <person name="Song J.Y."/>
            <person name="Lee S.K."/>
        </authorList>
    </citation>
    <scope>NUCLEOTIDE SEQUENCE [LARGE SCALE GENOMIC DNA]</scope>
    <source>
        <tissue evidence="2">Muscle</tissue>
    </source>
</reference>
<evidence type="ECO:0000256" key="1">
    <source>
        <dbReference type="SAM" id="MobiDB-lite"/>
    </source>
</evidence>
<protein>
    <submittedName>
        <fullName evidence="2">Uncharacterized protein</fullName>
    </submittedName>
</protein>
<evidence type="ECO:0000313" key="3">
    <source>
        <dbReference type="Proteomes" id="UP000314294"/>
    </source>
</evidence>
<keyword evidence="3" id="KW-1185">Reference proteome</keyword>
<feature type="region of interest" description="Disordered" evidence="1">
    <location>
        <begin position="45"/>
        <end position="127"/>
    </location>
</feature>
<organism evidence="2 3">
    <name type="scientific">Liparis tanakae</name>
    <name type="common">Tanaka's snailfish</name>
    <dbReference type="NCBI Taxonomy" id="230148"/>
    <lineage>
        <taxon>Eukaryota</taxon>
        <taxon>Metazoa</taxon>
        <taxon>Chordata</taxon>
        <taxon>Craniata</taxon>
        <taxon>Vertebrata</taxon>
        <taxon>Euteleostomi</taxon>
        <taxon>Actinopterygii</taxon>
        <taxon>Neopterygii</taxon>
        <taxon>Teleostei</taxon>
        <taxon>Neoteleostei</taxon>
        <taxon>Acanthomorphata</taxon>
        <taxon>Eupercaria</taxon>
        <taxon>Perciformes</taxon>
        <taxon>Cottioidei</taxon>
        <taxon>Cottales</taxon>
        <taxon>Liparidae</taxon>
        <taxon>Liparis</taxon>
    </lineage>
</organism>
<gene>
    <name evidence="2" type="ORF">EYF80_057428</name>
</gene>
<comment type="caution">
    <text evidence="2">The sequence shown here is derived from an EMBL/GenBank/DDBJ whole genome shotgun (WGS) entry which is preliminary data.</text>
</comment>
<evidence type="ECO:0000313" key="2">
    <source>
        <dbReference type="EMBL" id="TNN32412.1"/>
    </source>
</evidence>
<dbReference type="AlphaFoldDB" id="A0A4Z2EW01"/>
<feature type="compositionally biased region" description="Basic and acidic residues" evidence="1">
    <location>
        <begin position="80"/>
        <end position="96"/>
    </location>
</feature>
<proteinExistence type="predicted"/>
<accession>A0A4Z2EW01</accession>